<keyword evidence="1" id="KW-1133">Transmembrane helix</keyword>
<feature type="transmembrane region" description="Helical" evidence="1">
    <location>
        <begin position="83"/>
        <end position="103"/>
    </location>
</feature>
<dbReference type="AlphaFoldDB" id="A0A3B0U9H2"/>
<feature type="transmembrane region" description="Helical" evidence="1">
    <location>
        <begin position="46"/>
        <end position="71"/>
    </location>
</feature>
<keyword evidence="1" id="KW-0812">Transmembrane</keyword>
<feature type="non-terminal residue" evidence="2">
    <location>
        <position position="111"/>
    </location>
</feature>
<proteinExistence type="predicted"/>
<evidence type="ECO:0000256" key="1">
    <source>
        <dbReference type="SAM" id="Phobius"/>
    </source>
</evidence>
<protein>
    <submittedName>
        <fullName evidence="2">Uncharacterized protein</fullName>
    </submittedName>
</protein>
<accession>A0A3B0U9H2</accession>
<organism evidence="2">
    <name type="scientific">hydrothermal vent metagenome</name>
    <dbReference type="NCBI Taxonomy" id="652676"/>
    <lineage>
        <taxon>unclassified sequences</taxon>
        <taxon>metagenomes</taxon>
        <taxon>ecological metagenomes</taxon>
    </lineage>
</organism>
<dbReference type="EMBL" id="UOEN01000370">
    <property type="protein sequence ID" value="VAW17374.1"/>
    <property type="molecule type" value="Genomic_DNA"/>
</dbReference>
<keyword evidence="1" id="KW-0472">Membrane</keyword>
<feature type="transmembrane region" description="Helical" evidence="1">
    <location>
        <begin position="20"/>
        <end position="40"/>
    </location>
</feature>
<reference evidence="2" key="1">
    <citation type="submission" date="2018-06" db="EMBL/GenBank/DDBJ databases">
        <authorList>
            <person name="Zhirakovskaya E."/>
        </authorList>
    </citation>
    <scope>NUCLEOTIDE SEQUENCE</scope>
</reference>
<evidence type="ECO:0000313" key="2">
    <source>
        <dbReference type="EMBL" id="VAW17374.1"/>
    </source>
</evidence>
<sequence length="111" mass="11954">MGVDKTGHNICYNIDMIKNLFIFISLFSPSILLARSHSIIDYSEPVLILTFYSVISAVALGIVTSVIVIINGRRMKGGVFGGALKYLGVGMLVVLAGTVVSLFPSFTPPYL</sequence>
<name>A0A3B0U9H2_9ZZZZ</name>
<gene>
    <name evidence="2" type="ORF">MNBD_BACTEROID05-244</name>
</gene>